<evidence type="ECO:0000256" key="8">
    <source>
        <dbReference type="PIRSR" id="PIRSR000077-1"/>
    </source>
</evidence>
<dbReference type="InterPro" id="IPR005746">
    <property type="entry name" value="Thioredoxin"/>
</dbReference>
<keyword evidence="5 9" id="KW-0676">Redox-active center</keyword>
<evidence type="ECO:0000256" key="2">
    <source>
        <dbReference type="ARBA" id="ARBA00022448"/>
    </source>
</evidence>
<feature type="disulfide bond" description="Redox-active" evidence="9">
    <location>
        <begin position="26"/>
        <end position="29"/>
    </location>
</feature>
<keyword evidence="2" id="KW-0813">Transport</keyword>
<organism evidence="11 12">
    <name type="scientific">Desulfatibacillum alkenivorans DSM 16219</name>
    <dbReference type="NCBI Taxonomy" id="1121393"/>
    <lineage>
        <taxon>Bacteria</taxon>
        <taxon>Pseudomonadati</taxon>
        <taxon>Thermodesulfobacteriota</taxon>
        <taxon>Desulfobacteria</taxon>
        <taxon>Desulfobacterales</taxon>
        <taxon>Desulfatibacillaceae</taxon>
        <taxon>Desulfatibacillum</taxon>
    </lineage>
</organism>
<feature type="site" description="Contributes to redox potential value" evidence="8">
    <location>
        <position position="28"/>
    </location>
</feature>
<comment type="similarity">
    <text evidence="1 7">Belongs to the thioredoxin family.</text>
</comment>
<dbReference type="Proteomes" id="UP000183994">
    <property type="component" value="Unassembled WGS sequence"/>
</dbReference>
<dbReference type="STRING" id="1121393.SAMN02745216_01166"/>
<dbReference type="PROSITE" id="PS00194">
    <property type="entry name" value="THIOREDOXIN_1"/>
    <property type="match status" value="1"/>
</dbReference>
<keyword evidence="3" id="KW-0249">Electron transport</keyword>
<dbReference type="PIRSF" id="PIRSF000077">
    <property type="entry name" value="Thioredoxin"/>
    <property type="match status" value="1"/>
</dbReference>
<evidence type="ECO:0000256" key="1">
    <source>
        <dbReference type="ARBA" id="ARBA00008987"/>
    </source>
</evidence>
<dbReference type="InterPro" id="IPR013766">
    <property type="entry name" value="Thioredoxin_domain"/>
</dbReference>
<sequence>MEINETSFGKVTGKGVSLVDFYATWCGPCKAQEPIIKELEKNFTGRAVVTKMDVDQNRDTAAKLGISSIPTVVVFKDGKEVERFIGLQNRQTLSAALESALL</sequence>
<dbReference type="PROSITE" id="PS51352">
    <property type="entry name" value="THIOREDOXIN_2"/>
    <property type="match status" value="1"/>
</dbReference>
<dbReference type="Gene3D" id="3.40.30.10">
    <property type="entry name" value="Glutaredoxin"/>
    <property type="match status" value="1"/>
</dbReference>
<evidence type="ECO:0000256" key="3">
    <source>
        <dbReference type="ARBA" id="ARBA00022982"/>
    </source>
</evidence>
<accession>A0A1M6HAL1</accession>
<name>A0A1M6HAL1_9BACT</name>
<dbReference type="OrthoDB" id="9790390at2"/>
<dbReference type="SUPFAM" id="SSF52833">
    <property type="entry name" value="Thioredoxin-like"/>
    <property type="match status" value="1"/>
</dbReference>
<dbReference type="PANTHER" id="PTHR45663">
    <property type="entry name" value="GEO12009P1"/>
    <property type="match status" value="1"/>
</dbReference>
<dbReference type="AlphaFoldDB" id="A0A1M6HAL1"/>
<dbReference type="CDD" id="cd02947">
    <property type="entry name" value="TRX_family"/>
    <property type="match status" value="1"/>
</dbReference>
<feature type="active site" description="Nucleophile" evidence="8">
    <location>
        <position position="26"/>
    </location>
</feature>
<feature type="site" description="Deprotonates C-terminal active site Cys" evidence="8">
    <location>
        <position position="20"/>
    </location>
</feature>
<keyword evidence="4 9" id="KW-1015">Disulfide bond</keyword>
<dbReference type="PRINTS" id="PR00421">
    <property type="entry name" value="THIOREDOXIN"/>
</dbReference>
<dbReference type="Pfam" id="PF00085">
    <property type="entry name" value="Thioredoxin"/>
    <property type="match status" value="1"/>
</dbReference>
<dbReference type="InterPro" id="IPR036249">
    <property type="entry name" value="Thioredoxin-like_sf"/>
</dbReference>
<dbReference type="PANTHER" id="PTHR45663:SF11">
    <property type="entry name" value="GEO12009P1"/>
    <property type="match status" value="1"/>
</dbReference>
<evidence type="ECO:0000256" key="4">
    <source>
        <dbReference type="ARBA" id="ARBA00023157"/>
    </source>
</evidence>
<keyword evidence="12" id="KW-1185">Reference proteome</keyword>
<evidence type="ECO:0000256" key="5">
    <source>
        <dbReference type="ARBA" id="ARBA00023284"/>
    </source>
</evidence>
<dbReference type="RefSeq" id="WP_073473904.1">
    <property type="nucleotide sequence ID" value="NZ_FQZU01000005.1"/>
</dbReference>
<proteinExistence type="inferred from homology"/>
<evidence type="ECO:0000256" key="6">
    <source>
        <dbReference type="NCBIfam" id="TIGR01068"/>
    </source>
</evidence>
<protein>
    <recommendedName>
        <fullName evidence="6 7">Thioredoxin</fullName>
    </recommendedName>
</protein>
<evidence type="ECO:0000313" key="11">
    <source>
        <dbReference type="EMBL" id="SHJ19153.1"/>
    </source>
</evidence>
<dbReference type="InterPro" id="IPR017937">
    <property type="entry name" value="Thioredoxin_CS"/>
</dbReference>
<reference evidence="12" key="1">
    <citation type="submission" date="2016-11" db="EMBL/GenBank/DDBJ databases">
        <authorList>
            <person name="Varghese N."/>
            <person name="Submissions S."/>
        </authorList>
    </citation>
    <scope>NUCLEOTIDE SEQUENCE [LARGE SCALE GENOMIC DNA]</scope>
    <source>
        <strain evidence="12">DSM 16219</strain>
    </source>
</reference>
<evidence type="ECO:0000256" key="9">
    <source>
        <dbReference type="PIRSR" id="PIRSR000077-4"/>
    </source>
</evidence>
<evidence type="ECO:0000259" key="10">
    <source>
        <dbReference type="PROSITE" id="PS51352"/>
    </source>
</evidence>
<dbReference type="EMBL" id="FQZU01000005">
    <property type="protein sequence ID" value="SHJ19153.1"/>
    <property type="molecule type" value="Genomic_DNA"/>
</dbReference>
<dbReference type="NCBIfam" id="TIGR01068">
    <property type="entry name" value="thioredoxin"/>
    <property type="match status" value="1"/>
</dbReference>
<feature type="site" description="Deprotonates C-terminal active site Cys" evidence="8">
    <location>
        <position position="27"/>
    </location>
</feature>
<dbReference type="GO" id="GO:0005737">
    <property type="term" value="C:cytoplasm"/>
    <property type="evidence" value="ECO:0007669"/>
    <property type="project" value="TreeGrafter"/>
</dbReference>
<gene>
    <name evidence="11" type="ORF">SAMN02745216_01166</name>
</gene>
<feature type="active site" description="Nucleophile" evidence="8">
    <location>
        <position position="29"/>
    </location>
</feature>
<feature type="domain" description="Thioredoxin" evidence="10">
    <location>
        <begin position="1"/>
        <end position="102"/>
    </location>
</feature>
<dbReference type="GO" id="GO:0015035">
    <property type="term" value="F:protein-disulfide reductase activity"/>
    <property type="evidence" value="ECO:0007669"/>
    <property type="project" value="UniProtKB-UniRule"/>
</dbReference>
<evidence type="ECO:0000313" key="12">
    <source>
        <dbReference type="Proteomes" id="UP000183994"/>
    </source>
</evidence>
<evidence type="ECO:0000256" key="7">
    <source>
        <dbReference type="PIRNR" id="PIRNR000077"/>
    </source>
</evidence>